<evidence type="ECO:0000313" key="2">
    <source>
        <dbReference type="EMBL" id="KKU49149.1"/>
    </source>
</evidence>
<sequence length="87" mass="10046">MLNPQQIFKFKKAQSQIKKQLEQIFAQIDKGNISVLVRGDKKIEKIAVDGEERKDIKEAVNEAIKEAEKKAEKQMRGQSEELMGLFR</sequence>
<protein>
    <recommendedName>
        <fullName evidence="4">Nucleoid-associated protein</fullName>
    </recommendedName>
</protein>
<proteinExistence type="predicted"/>
<evidence type="ECO:0000256" key="1">
    <source>
        <dbReference type="SAM" id="Coils"/>
    </source>
</evidence>
<accession>A0A0G1QWA7</accession>
<reference evidence="2 3" key="1">
    <citation type="journal article" date="2015" name="Nature">
        <title>rRNA introns, odd ribosomes, and small enigmatic genomes across a large radiation of phyla.</title>
        <authorList>
            <person name="Brown C.T."/>
            <person name="Hug L.A."/>
            <person name="Thomas B.C."/>
            <person name="Sharon I."/>
            <person name="Castelle C.J."/>
            <person name="Singh A."/>
            <person name="Wilkins M.J."/>
            <person name="Williams K.H."/>
            <person name="Banfield J.F."/>
        </authorList>
    </citation>
    <scope>NUCLEOTIDE SEQUENCE [LARGE SCALE GENOMIC DNA]</scope>
</reference>
<evidence type="ECO:0000313" key="3">
    <source>
        <dbReference type="Proteomes" id="UP000033946"/>
    </source>
</evidence>
<name>A0A0G1QWA7_UNCKA</name>
<dbReference type="GO" id="GO:0003677">
    <property type="term" value="F:DNA binding"/>
    <property type="evidence" value="ECO:0007669"/>
    <property type="project" value="InterPro"/>
</dbReference>
<dbReference type="EMBL" id="LCNE01000005">
    <property type="protein sequence ID" value="KKU49149.1"/>
    <property type="molecule type" value="Genomic_DNA"/>
</dbReference>
<dbReference type="InterPro" id="IPR036894">
    <property type="entry name" value="YbaB-like_sf"/>
</dbReference>
<dbReference type="Pfam" id="PF02575">
    <property type="entry name" value="YbaB_DNA_bd"/>
    <property type="match status" value="1"/>
</dbReference>
<dbReference type="InterPro" id="IPR004401">
    <property type="entry name" value="YbaB/EbfC"/>
</dbReference>
<keyword evidence="1" id="KW-0175">Coiled coil</keyword>
<feature type="coiled-coil region" evidence="1">
    <location>
        <begin position="53"/>
        <end position="81"/>
    </location>
</feature>
<organism evidence="2 3">
    <name type="scientific">candidate division WWE3 bacterium GW2011_GWA2_46_9</name>
    <dbReference type="NCBI Taxonomy" id="1619111"/>
    <lineage>
        <taxon>Bacteria</taxon>
        <taxon>Katanobacteria</taxon>
    </lineage>
</organism>
<dbReference type="SUPFAM" id="SSF82607">
    <property type="entry name" value="YbaB-like"/>
    <property type="match status" value="1"/>
</dbReference>
<dbReference type="Proteomes" id="UP000033946">
    <property type="component" value="Unassembled WGS sequence"/>
</dbReference>
<gene>
    <name evidence="2" type="ORF">UX69_C0005G0009</name>
</gene>
<dbReference type="Gene3D" id="3.30.1310.10">
    <property type="entry name" value="Nucleoid-associated protein YbaB-like domain"/>
    <property type="match status" value="1"/>
</dbReference>
<comment type="caution">
    <text evidence="2">The sequence shown here is derived from an EMBL/GenBank/DDBJ whole genome shotgun (WGS) entry which is preliminary data.</text>
</comment>
<dbReference type="AlphaFoldDB" id="A0A0G1QWA7"/>
<evidence type="ECO:0008006" key="4">
    <source>
        <dbReference type="Google" id="ProtNLM"/>
    </source>
</evidence>